<evidence type="ECO:0000259" key="2">
    <source>
        <dbReference type="PROSITE" id="PS50041"/>
    </source>
</evidence>
<dbReference type="SMART" id="SM00034">
    <property type="entry name" value="CLECT"/>
    <property type="match status" value="2"/>
</dbReference>
<name>A0A3P8UMP2_CYNSE</name>
<dbReference type="Proteomes" id="UP000265120">
    <property type="component" value="Chromosome 13"/>
</dbReference>
<dbReference type="InterPro" id="IPR016187">
    <property type="entry name" value="CTDL_fold"/>
</dbReference>
<dbReference type="PANTHER" id="PTHR45784:SF3">
    <property type="entry name" value="C-TYPE LECTIN DOMAIN FAMILY 4 MEMBER K-LIKE-RELATED"/>
    <property type="match status" value="1"/>
</dbReference>
<feature type="chain" id="PRO_5046965631" evidence="1">
    <location>
        <begin position="21"/>
        <end position="267"/>
    </location>
</feature>
<dbReference type="GeneTree" id="ENSGT01100000263473"/>
<dbReference type="Pfam" id="PF00059">
    <property type="entry name" value="Lectin_C"/>
    <property type="match status" value="2"/>
</dbReference>
<organism evidence="3 4">
    <name type="scientific">Cynoglossus semilaevis</name>
    <name type="common">Tongue sole</name>
    <dbReference type="NCBI Taxonomy" id="244447"/>
    <lineage>
        <taxon>Eukaryota</taxon>
        <taxon>Metazoa</taxon>
        <taxon>Chordata</taxon>
        <taxon>Craniata</taxon>
        <taxon>Vertebrata</taxon>
        <taxon>Euteleostomi</taxon>
        <taxon>Actinopterygii</taxon>
        <taxon>Neopterygii</taxon>
        <taxon>Teleostei</taxon>
        <taxon>Neoteleostei</taxon>
        <taxon>Acanthomorphata</taxon>
        <taxon>Carangaria</taxon>
        <taxon>Pleuronectiformes</taxon>
        <taxon>Pleuronectoidei</taxon>
        <taxon>Cynoglossidae</taxon>
        <taxon>Cynoglossinae</taxon>
        <taxon>Cynoglossus</taxon>
    </lineage>
</organism>
<feature type="signal peptide" evidence="1">
    <location>
        <begin position="1"/>
        <end position="20"/>
    </location>
</feature>
<proteinExistence type="predicted"/>
<reference evidence="3" key="2">
    <citation type="submission" date="2025-08" db="UniProtKB">
        <authorList>
            <consortium name="Ensembl"/>
        </authorList>
    </citation>
    <scope>IDENTIFICATION</scope>
</reference>
<dbReference type="Gene3D" id="3.10.100.10">
    <property type="entry name" value="Mannose-Binding Protein A, subunit A"/>
    <property type="match status" value="2"/>
</dbReference>
<evidence type="ECO:0000313" key="3">
    <source>
        <dbReference type="Ensembl" id="ENSCSEP00000001921.1"/>
    </source>
</evidence>
<dbReference type="AlphaFoldDB" id="A0A3P8UMP2"/>
<reference evidence="3 4" key="1">
    <citation type="journal article" date="2014" name="Nat. Genet.">
        <title>Whole-genome sequence of a flatfish provides insights into ZW sex chromosome evolution and adaptation to a benthic lifestyle.</title>
        <authorList>
            <person name="Chen S."/>
            <person name="Zhang G."/>
            <person name="Shao C."/>
            <person name="Huang Q."/>
            <person name="Liu G."/>
            <person name="Zhang P."/>
            <person name="Song W."/>
            <person name="An N."/>
            <person name="Chalopin D."/>
            <person name="Volff J.N."/>
            <person name="Hong Y."/>
            <person name="Li Q."/>
            <person name="Sha Z."/>
            <person name="Zhou H."/>
            <person name="Xie M."/>
            <person name="Yu Q."/>
            <person name="Liu Y."/>
            <person name="Xiang H."/>
            <person name="Wang N."/>
            <person name="Wu K."/>
            <person name="Yang C."/>
            <person name="Zhou Q."/>
            <person name="Liao X."/>
            <person name="Yang L."/>
            <person name="Hu Q."/>
            <person name="Zhang J."/>
            <person name="Meng L."/>
            <person name="Jin L."/>
            <person name="Tian Y."/>
            <person name="Lian J."/>
            <person name="Yang J."/>
            <person name="Miao G."/>
            <person name="Liu S."/>
            <person name="Liang Z."/>
            <person name="Yan F."/>
            <person name="Li Y."/>
            <person name="Sun B."/>
            <person name="Zhang H."/>
            <person name="Zhang J."/>
            <person name="Zhu Y."/>
            <person name="Du M."/>
            <person name="Zhao Y."/>
            <person name="Schartl M."/>
            <person name="Tang Q."/>
            <person name="Wang J."/>
        </authorList>
    </citation>
    <scope>NUCLEOTIDE SEQUENCE</scope>
</reference>
<feature type="domain" description="C-type lectin" evidence="2">
    <location>
        <begin position="23"/>
        <end position="127"/>
    </location>
</feature>
<dbReference type="Ensembl" id="ENSCSET00000001957.1">
    <property type="protein sequence ID" value="ENSCSEP00000001921.1"/>
    <property type="gene ID" value="ENSCSEG00000001303.1"/>
</dbReference>
<protein>
    <submittedName>
        <fullName evidence="3">Macrophage mannose receptor 1-like</fullName>
    </submittedName>
</protein>
<dbReference type="InterPro" id="IPR016186">
    <property type="entry name" value="C-type_lectin-like/link_sf"/>
</dbReference>
<sequence length="267" mass="30767">MHHLSVPGLLTLALMSVQEAVRFHMVDSRTTWSEAQGHCRENFDDLATIQDAQDNTDVQQLVQSGKFWIGLYRPPWRWSEGDQVVHLDSWFDNWGTDEPGPGGCVGMCTHSRWKVRDCEEKHFSICYKHILVQELKTWSEAQRYCRDTHTDLSSVVNEQVNKLIGSKLSALQDIEGTSNDPLTWIGLHRDGWTWSEDNNSTYRHWAEKEPDLNDETKRLPDPGNHDDVTCVCDVIIPWRIPAACQRSWSGTGWCSWTLRCRQLDGTQ</sequence>
<evidence type="ECO:0000313" key="4">
    <source>
        <dbReference type="Proteomes" id="UP000265120"/>
    </source>
</evidence>
<feature type="domain" description="C-type lectin" evidence="2">
    <location>
        <begin position="122"/>
        <end position="230"/>
    </location>
</feature>
<evidence type="ECO:0000256" key="1">
    <source>
        <dbReference type="SAM" id="SignalP"/>
    </source>
</evidence>
<accession>A0A3P8UMP2</accession>
<dbReference type="PANTHER" id="PTHR45784">
    <property type="entry name" value="C-TYPE LECTIN DOMAIN FAMILY 20 MEMBER A-RELATED"/>
    <property type="match status" value="1"/>
</dbReference>
<dbReference type="SUPFAM" id="SSF56436">
    <property type="entry name" value="C-type lectin-like"/>
    <property type="match status" value="2"/>
</dbReference>
<dbReference type="PROSITE" id="PS50041">
    <property type="entry name" value="C_TYPE_LECTIN_2"/>
    <property type="match status" value="2"/>
</dbReference>
<reference evidence="3" key="3">
    <citation type="submission" date="2025-09" db="UniProtKB">
        <authorList>
            <consortium name="Ensembl"/>
        </authorList>
    </citation>
    <scope>IDENTIFICATION</scope>
</reference>
<dbReference type="InterPro" id="IPR001304">
    <property type="entry name" value="C-type_lectin-like"/>
</dbReference>
<keyword evidence="1" id="KW-0732">Signal</keyword>
<keyword evidence="4" id="KW-1185">Reference proteome</keyword>